<dbReference type="AlphaFoldDB" id="A0AAD5EE94"/>
<dbReference type="GeneID" id="75912871"/>
<evidence type="ECO:0000313" key="2">
    <source>
        <dbReference type="Proteomes" id="UP001206595"/>
    </source>
</evidence>
<evidence type="ECO:0000313" key="1">
    <source>
        <dbReference type="EMBL" id="KAI8581584.1"/>
    </source>
</evidence>
<dbReference type="EMBL" id="MU620905">
    <property type="protein sequence ID" value="KAI8581584.1"/>
    <property type="molecule type" value="Genomic_DNA"/>
</dbReference>
<dbReference type="Proteomes" id="UP001206595">
    <property type="component" value="Unassembled WGS sequence"/>
</dbReference>
<sequence>MSNMSLSPALSAVTHDSSSALTTSSALYHSFPSHRSLTSLPLPSRSQRVLQMNRSPYRIHTHHVTLGSPSHTISIEPDDINSMSEENISFCLADDGNTGIYGSSDQKHQSTRRRACCDYFPLTFDIAQTDGGHFSPTYSVQNILHDDSTVYCSGRRGTINILLKFNPSASSGGMYKTLPCVLSQLIIRSPRQGFTAPCKEGMIFISHHPIDLKATEKFDSFTRDDFKAHCAKVRSQTRDCDIDQISPKEDGYDPIAWFHVRREQQQCIDLGERSGRYVMLKLLRSENEADNIDLQYVGLMGYFGARSFAIGSLC</sequence>
<organism evidence="1 2">
    <name type="scientific">Umbelopsis ramanniana AG</name>
    <dbReference type="NCBI Taxonomy" id="1314678"/>
    <lineage>
        <taxon>Eukaryota</taxon>
        <taxon>Fungi</taxon>
        <taxon>Fungi incertae sedis</taxon>
        <taxon>Mucoromycota</taxon>
        <taxon>Mucoromycotina</taxon>
        <taxon>Umbelopsidomycetes</taxon>
        <taxon>Umbelopsidales</taxon>
        <taxon>Umbelopsidaceae</taxon>
        <taxon>Umbelopsis</taxon>
    </lineage>
</organism>
<reference evidence="1" key="2">
    <citation type="journal article" date="2022" name="Proc. Natl. Acad. Sci. U.S.A.">
        <title>Diploid-dominant life cycles characterize the early evolution of Fungi.</title>
        <authorList>
            <person name="Amses K.R."/>
            <person name="Simmons D.R."/>
            <person name="Longcore J.E."/>
            <person name="Mondo S.J."/>
            <person name="Seto K."/>
            <person name="Jeronimo G.H."/>
            <person name="Bonds A.E."/>
            <person name="Quandt C.A."/>
            <person name="Davis W.J."/>
            <person name="Chang Y."/>
            <person name="Federici B.A."/>
            <person name="Kuo A."/>
            <person name="LaButti K."/>
            <person name="Pangilinan J."/>
            <person name="Andreopoulos W."/>
            <person name="Tritt A."/>
            <person name="Riley R."/>
            <person name="Hundley H."/>
            <person name="Johnson J."/>
            <person name="Lipzen A."/>
            <person name="Barry K."/>
            <person name="Lang B.F."/>
            <person name="Cuomo C.A."/>
            <person name="Buchler N.E."/>
            <person name="Grigoriev I.V."/>
            <person name="Spatafora J.W."/>
            <person name="Stajich J.E."/>
            <person name="James T.Y."/>
        </authorList>
    </citation>
    <scope>NUCLEOTIDE SEQUENCE</scope>
    <source>
        <strain evidence="1">AG</strain>
    </source>
</reference>
<gene>
    <name evidence="1" type="ORF">K450DRAFT_232025</name>
</gene>
<comment type="caution">
    <text evidence="1">The sequence shown here is derived from an EMBL/GenBank/DDBJ whole genome shotgun (WGS) entry which is preliminary data.</text>
</comment>
<keyword evidence="2" id="KW-1185">Reference proteome</keyword>
<reference evidence="1" key="1">
    <citation type="submission" date="2021-06" db="EMBL/GenBank/DDBJ databases">
        <authorList>
            <consortium name="DOE Joint Genome Institute"/>
            <person name="Mondo S.J."/>
            <person name="Amses K.R."/>
            <person name="Simmons D.R."/>
            <person name="Longcore J.E."/>
            <person name="Seto K."/>
            <person name="Alves G.H."/>
            <person name="Bonds A.E."/>
            <person name="Quandt C.A."/>
            <person name="Davis W.J."/>
            <person name="Chang Y."/>
            <person name="Letcher P.M."/>
            <person name="Powell M.J."/>
            <person name="Kuo A."/>
            <person name="Labutti K."/>
            <person name="Pangilinan J."/>
            <person name="Andreopoulos W."/>
            <person name="Tritt A."/>
            <person name="Riley R."/>
            <person name="Hundley H."/>
            <person name="Johnson J."/>
            <person name="Lipzen A."/>
            <person name="Barry K."/>
            <person name="Berbee M.L."/>
            <person name="Buchler N.E."/>
            <person name="Grigoriev I.V."/>
            <person name="Spatafora J.W."/>
            <person name="Stajich J.E."/>
            <person name="James T.Y."/>
        </authorList>
    </citation>
    <scope>NUCLEOTIDE SEQUENCE</scope>
    <source>
        <strain evidence="1">AG</strain>
    </source>
</reference>
<accession>A0AAD5EE94</accession>
<protein>
    <submittedName>
        <fullName evidence="1">Uncharacterized protein</fullName>
    </submittedName>
</protein>
<dbReference type="RefSeq" id="XP_051446588.1">
    <property type="nucleotide sequence ID" value="XM_051587526.1"/>
</dbReference>
<proteinExistence type="predicted"/>
<name>A0AAD5EE94_UMBRA</name>